<comment type="function">
    <text evidence="3 4">Participates actively in the response to hyperosmotic and heat shock by preventing the aggregation of stress-denatured proteins, in association with DnaK and GrpE. It is the nucleotide exchange factor for DnaK and may function as a thermosensor. Unfolded proteins bind initially to DnaJ; upon interaction with the DnaJ-bound protein, DnaK hydrolyzes its bound ATP, resulting in the formation of a stable complex. GrpE releases ADP from DnaK; ATP binding to DnaK triggers the release of the substrate protein, thus completing the reaction cycle. Several rounds of ATP-dependent interactions between DnaJ, DnaK and GrpE are required for fully efficient folding.</text>
</comment>
<dbReference type="InterPro" id="IPR013805">
    <property type="entry name" value="GrpE_CC"/>
</dbReference>
<dbReference type="Proteomes" id="UP001374803">
    <property type="component" value="Chromosome"/>
</dbReference>
<reference evidence="6" key="1">
    <citation type="submission" date="2021-12" db="EMBL/GenBank/DDBJ databases">
        <title>Discovery of the Pendulisporaceae a myxobacterial family with distinct sporulation behavior and unique specialized metabolism.</title>
        <authorList>
            <person name="Garcia R."/>
            <person name="Popoff A."/>
            <person name="Bader C.D."/>
            <person name="Loehr J."/>
            <person name="Walesch S."/>
            <person name="Walt C."/>
            <person name="Boldt J."/>
            <person name="Bunk B."/>
            <person name="Haeckl F.J.F.P.J."/>
            <person name="Gunesch A.P."/>
            <person name="Birkelbach J."/>
            <person name="Nuebel U."/>
            <person name="Pietschmann T."/>
            <person name="Bach T."/>
            <person name="Mueller R."/>
        </authorList>
    </citation>
    <scope>NUCLEOTIDE SEQUENCE</scope>
    <source>
        <strain evidence="6">MSr11367</strain>
    </source>
</reference>
<proteinExistence type="inferred from homology"/>
<dbReference type="InterPro" id="IPR000740">
    <property type="entry name" value="GrpE"/>
</dbReference>
<dbReference type="Gene3D" id="3.90.20.20">
    <property type="match status" value="1"/>
</dbReference>
<evidence type="ECO:0000313" key="7">
    <source>
        <dbReference type="Proteomes" id="UP001374803"/>
    </source>
</evidence>
<dbReference type="CDD" id="cd00446">
    <property type="entry name" value="GrpE"/>
    <property type="match status" value="1"/>
</dbReference>
<keyword evidence="3" id="KW-0963">Cytoplasm</keyword>
<dbReference type="RefSeq" id="WP_394836133.1">
    <property type="nucleotide sequence ID" value="NZ_CP089929.1"/>
</dbReference>
<keyword evidence="7" id="KW-1185">Reference proteome</keyword>
<keyword evidence="2 3" id="KW-0143">Chaperone</keyword>
<keyword evidence="3 4" id="KW-0346">Stress response</keyword>
<organism evidence="6 7">
    <name type="scientific">Pendulispora rubella</name>
    <dbReference type="NCBI Taxonomy" id="2741070"/>
    <lineage>
        <taxon>Bacteria</taxon>
        <taxon>Pseudomonadati</taxon>
        <taxon>Myxococcota</taxon>
        <taxon>Myxococcia</taxon>
        <taxon>Myxococcales</taxon>
        <taxon>Sorangiineae</taxon>
        <taxon>Pendulisporaceae</taxon>
        <taxon>Pendulispora</taxon>
    </lineage>
</organism>
<evidence type="ECO:0000256" key="1">
    <source>
        <dbReference type="ARBA" id="ARBA00009054"/>
    </source>
</evidence>
<gene>
    <name evidence="3" type="primary">grpE</name>
    <name evidence="6" type="ORF">LVJ94_04405</name>
</gene>
<dbReference type="Gene3D" id="2.30.22.10">
    <property type="entry name" value="Head domain of nucleotide exchange factor GrpE"/>
    <property type="match status" value="1"/>
</dbReference>
<dbReference type="PANTHER" id="PTHR21237:SF23">
    <property type="entry name" value="GRPE PROTEIN HOMOLOG, MITOCHONDRIAL"/>
    <property type="match status" value="1"/>
</dbReference>
<dbReference type="PRINTS" id="PR00773">
    <property type="entry name" value="GRPEPROTEIN"/>
</dbReference>
<dbReference type="InterPro" id="IPR009012">
    <property type="entry name" value="GrpE_head"/>
</dbReference>
<evidence type="ECO:0000256" key="2">
    <source>
        <dbReference type="ARBA" id="ARBA00023186"/>
    </source>
</evidence>
<comment type="similarity">
    <text evidence="1 3 5">Belongs to the GrpE family.</text>
</comment>
<dbReference type="HAMAP" id="MF_01151">
    <property type="entry name" value="GrpE"/>
    <property type="match status" value="1"/>
</dbReference>
<evidence type="ECO:0000256" key="3">
    <source>
        <dbReference type="HAMAP-Rule" id="MF_01151"/>
    </source>
</evidence>
<comment type="subcellular location">
    <subcellularLocation>
        <location evidence="3">Cytoplasm</location>
    </subcellularLocation>
</comment>
<dbReference type="PANTHER" id="PTHR21237">
    <property type="entry name" value="GRPE PROTEIN"/>
    <property type="match status" value="1"/>
</dbReference>
<dbReference type="PROSITE" id="PS01071">
    <property type="entry name" value="GRPE"/>
    <property type="match status" value="1"/>
</dbReference>
<evidence type="ECO:0000256" key="4">
    <source>
        <dbReference type="RuleBase" id="RU000639"/>
    </source>
</evidence>
<name>A0ABZ2L6T7_9BACT</name>
<comment type="subunit">
    <text evidence="3">Homodimer.</text>
</comment>
<evidence type="ECO:0000256" key="5">
    <source>
        <dbReference type="RuleBase" id="RU004478"/>
    </source>
</evidence>
<dbReference type="SUPFAM" id="SSF51064">
    <property type="entry name" value="Head domain of nucleotide exchange factor GrpE"/>
    <property type="match status" value="1"/>
</dbReference>
<dbReference type="SUPFAM" id="SSF58014">
    <property type="entry name" value="Coiled-coil domain of nucleotide exchange factor GrpE"/>
    <property type="match status" value="1"/>
</dbReference>
<sequence>MTEKDVSRTENGNVSPELETEAEALLEAEEAPAEDPLAQAQLEAARLKDMWMRTAAEFDNFRKRSRREADDARKQGREDILRELLPVFDNLERGVQSAQRAQDVKAVIDGMQMILKQFEQTLGKLDIKKVPAVGTPFDPTVHEAIQQVETDQHPSGTVIFEVQPGYIQGDKLLRAAMVVVAKAPAGKGPGDDGNSAS</sequence>
<dbReference type="EMBL" id="CP089983">
    <property type="protein sequence ID" value="WXB06485.1"/>
    <property type="molecule type" value="Genomic_DNA"/>
</dbReference>
<accession>A0ABZ2L6T7</accession>
<evidence type="ECO:0000313" key="6">
    <source>
        <dbReference type="EMBL" id="WXB06485.1"/>
    </source>
</evidence>
<dbReference type="Pfam" id="PF01025">
    <property type="entry name" value="GrpE"/>
    <property type="match status" value="1"/>
</dbReference>
<protein>
    <recommendedName>
        <fullName evidence="3 4">Protein GrpE</fullName>
    </recommendedName>
    <alternativeName>
        <fullName evidence="3">HSP-70 cofactor</fullName>
    </alternativeName>
</protein>